<dbReference type="Pfam" id="PF00668">
    <property type="entry name" value="Condensation"/>
    <property type="match status" value="1"/>
</dbReference>
<accession>A0A1Y1WPM7</accession>
<organism evidence="2 3">
    <name type="scientific">Anaeromyces robustus</name>
    <dbReference type="NCBI Taxonomy" id="1754192"/>
    <lineage>
        <taxon>Eukaryota</taxon>
        <taxon>Fungi</taxon>
        <taxon>Fungi incertae sedis</taxon>
        <taxon>Chytridiomycota</taxon>
        <taxon>Chytridiomycota incertae sedis</taxon>
        <taxon>Neocallimastigomycetes</taxon>
        <taxon>Neocallimastigales</taxon>
        <taxon>Neocallimastigaceae</taxon>
        <taxon>Anaeromyces</taxon>
    </lineage>
</organism>
<reference evidence="2 3" key="2">
    <citation type="submission" date="2016-08" db="EMBL/GenBank/DDBJ databases">
        <title>Pervasive Adenine N6-methylation of Active Genes in Fungi.</title>
        <authorList>
            <consortium name="DOE Joint Genome Institute"/>
            <person name="Mondo S.J."/>
            <person name="Dannebaum R.O."/>
            <person name="Kuo R.C."/>
            <person name="Labutti K."/>
            <person name="Haridas S."/>
            <person name="Kuo A."/>
            <person name="Salamov A."/>
            <person name="Ahrendt S.R."/>
            <person name="Lipzen A."/>
            <person name="Sullivan W."/>
            <person name="Andreopoulos W.B."/>
            <person name="Clum A."/>
            <person name="Lindquist E."/>
            <person name="Daum C."/>
            <person name="Ramamoorthy G.K."/>
            <person name="Gryganskyi A."/>
            <person name="Culley D."/>
            <person name="Magnuson J.K."/>
            <person name="James T.Y."/>
            <person name="O'Malley M.A."/>
            <person name="Stajich J.E."/>
            <person name="Spatafora J.W."/>
            <person name="Visel A."/>
            <person name="Grigoriev I.V."/>
        </authorList>
    </citation>
    <scope>NUCLEOTIDE SEQUENCE [LARGE SCALE GENOMIC DNA]</scope>
    <source>
        <strain evidence="2 3">S4</strain>
    </source>
</reference>
<evidence type="ECO:0000259" key="1">
    <source>
        <dbReference type="Pfam" id="PF00668"/>
    </source>
</evidence>
<proteinExistence type="predicted"/>
<dbReference type="PANTHER" id="PTHR28037:SF1">
    <property type="entry name" value="ALCOHOL O-ACETYLTRANSFERASE 1-RELATED"/>
    <property type="match status" value="1"/>
</dbReference>
<feature type="domain" description="Condensation" evidence="1">
    <location>
        <begin position="31"/>
        <end position="173"/>
    </location>
</feature>
<dbReference type="Gene3D" id="3.30.559.30">
    <property type="entry name" value="Nonribosomal peptide synthetase, condensation domain"/>
    <property type="match status" value="1"/>
</dbReference>
<dbReference type="InterPro" id="IPR001242">
    <property type="entry name" value="Condensation_dom"/>
</dbReference>
<evidence type="ECO:0000313" key="3">
    <source>
        <dbReference type="Proteomes" id="UP000193944"/>
    </source>
</evidence>
<dbReference type="PANTHER" id="PTHR28037">
    <property type="entry name" value="ALCOHOL O-ACETYLTRANSFERASE 1-RELATED"/>
    <property type="match status" value="1"/>
</dbReference>
<dbReference type="InterPro" id="IPR052058">
    <property type="entry name" value="Alcohol_O-acetyltransferase"/>
</dbReference>
<dbReference type="Gene3D" id="3.30.559.10">
    <property type="entry name" value="Chloramphenicol acetyltransferase-like domain"/>
    <property type="match status" value="1"/>
</dbReference>
<evidence type="ECO:0000313" key="2">
    <source>
        <dbReference type="EMBL" id="ORX75491.1"/>
    </source>
</evidence>
<gene>
    <name evidence="2" type="ORF">BCR32DRAFT_271870</name>
</gene>
<comment type="caution">
    <text evidence="2">The sequence shown here is derived from an EMBL/GenBank/DDBJ whole genome shotgun (WGS) entry which is preliminary data.</text>
</comment>
<reference evidence="2 3" key="1">
    <citation type="submission" date="2016-08" db="EMBL/GenBank/DDBJ databases">
        <title>A Parts List for Fungal Cellulosomes Revealed by Comparative Genomics.</title>
        <authorList>
            <consortium name="DOE Joint Genome Institute"/>
            <person name="Haitjema C.H."/>
            <person name="Gilmore S.P."/>
            <person name="Henske J.K."/>
            <person name="Solomon K.V."/>
            <person name="De Groot R."/>
            <person name="Kuo A."/>
            <person name="Mondo S.J."/>
            <person name="Salamov A.A."/>
            <person name="Labutti K."/>
            <person name="Zhao Z."/>
            <person name="Chiniquy J."/>
            <person name="Barry K."/>
            <person name="Brewer H.M."/>
            <person name="Purvine S.O."/>
            <person name="Wright A.T."/>
            <person name="Boxma B."/>
            <person name="Van Alen T."/>
            <person name="Hackstein J.H."/>
            <person name="Baker S.E."/>
            <person name="Grigoriev I.V."/>
            <person name="O'Malley M.A."/>
        </authorList>
    </citation>
    <scope>NUCLEOTIDE SEQUENCE [LARGE SCALE GENOMIC DNA]</scope>
    <source>
        <strain evidence="2 3">S4</strain>
    </source>
</reference>
<dbReference type="Proteomes" id="UP000193944">
    <property type="component" value="Unassembled WGS sequence"/>
</dbReference>
<protein>
    <recommendedName>
        <fullName evidence="1">Condensation domain-containing protein</fullName>
    </recommendedName>
</protein>
<dbReference type="EMBL" id="MCFG01000353">
    <property type="protein sequence ID" value="ORX75491.1"/>
    <property type="molecule type" value="Genomic_DNA"/>
</dbReference>
<name>A0A1Y1WPM7_9FUNG</name>
<dbReference type="GO" id="GO:0003824">
    <property type="term" value="F:catalytic activity"/>
    <property type="evidence" value="ECO:0007669"/>
    <property type="project" value="InterPro"/>
</dbReference>
<dbReference type="AlphaFoldDB" id="A0A1Y1WPM7"/>
<keyword evidence="3" id="KW-1185">Reference proteome</keyword>
<sequence>MYNNGKQKIFKYTTSDVHQGTFLEKKITNIVIRFIIKLNGKLDIERFKQTVQLTIEKFPIISCKFYEHFFSAEWKFQEYPIEDFVVIEENKNNNEETENELLMKYYYKDLDYKNGPQVRFAIIQSSDHDSLCITINHMICDGVGFKEFLYMFCDLYTYPEHINNYPEIGDRSYMQLFKNLTLKEKWNILTTDMVNPFKEVHLDLKGDLNRPFVEIRSLTEEDYFKLKEYSKAKGVTLNDLFFTAMMRTLYNIFNRTVGIICDINLRKFLKDKKTECITNMSTALDCRVGDEIGDTFEETLNKVSKSLGKQKNDITCTKGDYLLEIFRQILPYRLVKFLLETFTPVCSFEMSNLGIIDKSKTLFKNVQPTSVIFSGSTVCAPIFEFSASTYDNIITFSVNLYGTPEDQKVINDVLDNYIKELTSII</sequence>
<dbReference type="InterPro" id="IPR023213">
    <property type="entry name" value="CAT-like_dom_sf"/>
</dbReference>
<dbReference type="SUPFAM" id="SSF52777">
    <property type="entry name" value="CoA-dependent acyltransferases"/>
    <property type="match status" value="2"/>
</dbReference>